<evidence type="ECO:0000256" key="9">
    <source>
        <dbReference type="RuleBase" id="RU003515"/>
    </source>
</evidence>
<evidence type="ECO:0000259" key="10">
    <source>
        <dbReference type="PROSITE" id="PS51975"/>
    </source>
</evidence>
<evidence type="ECO:0000256" key="8">
    <source>
        <dbReference type="PROSITE-ProRule" id="PRU01319"/>
    </source>
</evidence>
<dbReference type="FunFam" id="1.10.10.460:FF:000001">
    <property type="entry name" value="Ribonuclease"/>
    <property type="match status" value="1"/>
</dbReference>
<dbReference type="GO" id="GO:0004523">
    <property type="term" value="F:RNA-DNA hybrid ribonuclease activity"/>
    <property type="evidence" value="ECO:0007669"/>
    <property type="project" value="UniProtKB-UniRule"/>
</dbReference>
<evidence type="ECO:0000313" key="13">
    <source>
        <dbReference type="Proteomes" id="UP000245699"/>
    </source>
</evidence>
<dbReference type="InterPro" id="IPR036397">
    <property type="entry name" value="RNaseH_sf"/>
</dbReference>
<dbReference type="Gene3D" id="3.30.420.10">
    <property type="entry name" value="Ribonuclease H-like superfamily/Ribonuclease H"/>
    <property type="match status" value="1"/>
</dbReference>
<dbReference type="STRING" id="61424.A0A2T9XYD3"/>
<evidence type="ECO:0000256" key="1">
    <source>
        <dbReference type="ARBA" id="ARBA00000077"/>
    </source>
</evidence>
<protein>
    <recommendedName>
        <fullName evidence="9">Ribonuclease</fullName>
        <ecNumber evidence="9">3.1.26.4</ecNumber>
    </recommendedName>
</protein>
<evidence type="ECO:0000256" key="5">
    <source>
        <dbReference type="ARBA" id="ARBA00022723"/>
    </source>
</evidence>
<keyword evidence="5 8" id="KW-0479">Metal-binding</keyword>
<dbReference type="EMBL" id="MBFT01001163">
    <property type="protein sequence ID" value="PVU85070.1"/>
    <property type="molecule type" value="Genomic_DNA"/>
</dbReference>
<feature type="binding site" evidence="8">
    <location>
        <position position="24"/>
    </location>
    <ligand>
        <name>a divalent metal cation</name>
        <dbReference type="ChEBI" id="CHEBI:60240"/>
    </ligand>
</feature>
<comment type="caution">
    <text evidence="11">The sequence shown here is derived from an EMBL/GenBank/DDBJ whole genome shotgun (WGS) entry which is preliminary data.</text>
</comment>
<dbReference type="CDD" id="cd07181">
    <property type="entry name" value="RNase_HII_eukaryota_like"/>
    <property type="match status" value="1"/>
</dbReference>
<comment type="function">
    <text evidence="9">Endonuclease that specifically degrades the RNA of RNA-DNA hybrids.</text>
</comment>
<dbReference type="Proteomes" id="UP000245699">
    <property type="component" value="Unassembled WGS sequence"/>
</dbReference>
<comment type="catalytic activity">
    <reaction evidence="1 8 9">
        <text>Endonucleolytic cleavage to 5'-phosphomonoester.</text>
        <dbReference type="EC" id="3.1.26.4"/>
    </reaction>
</comment>
<dbReference type="InterPro" id="IPR004649">
    <property type="entry name" value="RNase_H2_suA"/>
</dbReference>
<keyword evidence="4 8" id="KW-0540">Nuclease</keyword>
<dbReference type="PANTHER" id="PTHR10954:SF7">
    <property type="entry name" value="RIBONUCLEASE H2 SUBUNIT A"/>
    <property type="match status" value="1"/>
</dbReference>
<dbReference type="InterPro" id="IPR001352">
    <property type="entry name" value="RNase_HII/HIII"/>
</dbReference>
<keyword evidence="7 8" id="KW-0378">Hydrolase</keyword>
<evidence type="ECO:0000256" key="4">
    <source>
        <dbReference type="ARBA" id="ARBA00022722"/>
    </source>
</evidence>
<feature type="domain" description="RNase H type-2" evidence="10">
    <location>
        <begin position="18"/>
        <end position="246"/>
    </location>
</feature>
<evidence type="ECO:0000256" key="6">
    <source>
        <dbReference type="ARBA" id="ARBA00022759"/>
    </source>
</evidence>
<dbReference type="Gene3D" id="1.10.10.460">
    <property type="entry name" value="Ribonuclease hii. Domain 2"/>
    <property type="match status" value="1"/>
</dbReference>
<dbReference type="NCBIfam" id="TIGR00729">
    <property type="entry name" value="ribonuclease HII"/>
    <property type="match status" value="1"/>
</dbReference>
<dbReference type="GO" id="GO:0043137">
    <property type="term" value="P:DNA replication, removal of RNA primer"/>
    <property type="evidence" value="ECO:0007669"/>
    <property type="project" value="TreeGrafter"/>
</dbReference>
<keyword evidence="6 8" id="KW-0255">Endonuclease</keyword>
<accession>A0A2T9XYD3</accession>
<organism evidence="11 13">
    <name type="scientific">Furculomyces boomerangus</name>
    <dbReference type="NCBI Taxonomy" id="61424"/>
    <lineage>
        <taxon>Eukaryota</taxon>
        <taxon>Fungi</taxon>
        <taxon>Fungi incertae sedis</taxon>
        <taxon>Zoopagomycota</taxon>
        <taxon>Kickxellomycotina</taxon>
        <taxon>Harpellomycetes</taxon>
        <taxon>Harpellales</taxon>
        <taxon>Harpellaceae</taxon>
        <taxon>Furculomyces</taxon>
    </lineage>
</organism>
<dbReference type="GO" id="GO:0046872">
    <property type="term" value="F:metal ion binding"/>
    <property type="evidence" value="ECO:0007669"/>
    <property type="project" value="UniProtKB-KW"/>
</dbReference>
<reference evidence="11 13" key="1">
    <citation type="journal article" date="2018" name="MBio">
        <title>Comparative Genomics Reveals the Core Gene Toolbox for the Fungus-Insect Symbiosis.</title>
        <authorList>
            <person name="Wang Y."/>
            <person name="Stata M."/>
            <person name="Wang W."/>
            <person name="Stajich J.E."/>
            <person name="White M.M."/>
            <person name="Moncalvo J.M."/>
        </authorList>
    </citation>
    <scope>NUCLEOTIDE SEQUENCE [LARGE SCALE GENOMIC DNA]</scope>
    <source>
        <strain evidence="11 13">AUS-77-4</strain>
    </source>
</reference>
<dbReference type="InterPro" id="IPR012337">
    <property type="entry name" value="RNaseH-like_sf"/>
</dbReference>
<comment type="cofactor">
    <cofactor evidence="2">
        <name>Mg(2+)</name>
        <dbReference type="ChEBI" id="CHEBI:18420"/>
    </cofactor>
</comment>
<dbReference type="EMBL" id="MBFT01000615">
    <property type="protein sequence ID" value="PVU88540.1"/>
    <property type="molecule type" value="Genomic_DNA"/>
</dbReference>
<proteinExistence type="inferred from homology"/>
<dbReference type="PANTHER" id="PTHR10954">
    <property type="entry name" value="RIBONUCLEASE H2 SUBUNIT A"/>
    <property type="match status" value="1"/>
</dbReference>
<dbReference type="InterPro" id="IPR024567">
    <property type="entry name" value="RNase_HII/HIII_dom"/>
</dbReference>
<evidence type="ECO:0000313" key="12">
    <source>
        <dbReference type="EMBL" id="PVU88540.1"/>
    </source>
</evidence>
<dbReference type="GO" id="GO:0006298">
    <property type="term" value="P:mismatch repair"/>
    <property type="evidence" value="ECO:0007669"/>
    <property type="project" value="TreeGrafter"/>
</dbReference>
<dbReference type="GO" id="GO:0032299">
    <property type="term" value="C:ribonuclease H2 complex"/>
    <property type="evidence" value="ECO:0007669"/>
    <property type="project" value="TreeGrafter"/>
</dbReference>
<sequence length="302" mass="34355">MLQFFVNTTIYSKNPSNRYILGVDEAGRGPVLGPMVYTAGFCLEEKYSEFKNNDFVDSKQIDEAKREDRFLAIQSDEINEYSGWATQIISPQEISHSMLRRNKYNLNALAHDTTIDIIQKVIDLGYNITEIYVDTVGPPESYNKKLSNRFPGTKVVVAKKADSLYPIVSAASICAKVARDTVIKNWKFLESSSGELDISRNFGSGYPSDPNTVKWLKKNMDHVFGYPNIVRFSWSTCKKLLDENTAHVSFHCESDEEPIKKNVLGTKRKASHEFFPDTNKPKPMFNSLFIKKNCIEIFSNSI</sequence>
<dbReference type="OrthoDB" id="7462577at2759"/>
<keyword evidence="13" id="KW-1185">Reference proteome</keyword>
<evidence type="ECO:0000256" key="7">
    <source>
        <dbReference type="ARBA" id="ARBA00022801"/>
    </source>
</evidence>
<dbReference type="EC" id="3.1.26.4" evidence="9"/>
<dbReference type="SUPFAM" id="SSF53098">
    <property type="entry name" value="Ribonuclease H-like"/>
    <property type="match status" value="1"/>
</dbReference>
<evidence type="ECO:0000256" key="2">
    <source>
        <dbReference type="ARBA" id="ARBA00001946"/>
    </source>
</evidence>
<comment type="cofactor">
    <cofactor evidence="8">
        <name>Mn(2+)</name>
        <dbReference type="ChEBI" id="CHEBI:29035"/>
    </cofactor>
    <cofactor evidence="8">
        <name>Mg(2+)</name>
        <dbReference type="ChEBI" id="CHEBI:18420"/>
    </cofactor>
    <text evidence="8">Manganese or magnesium. Binds 1 divalent metal ion per monomer in the absence of substrate. May bind a second metal ion after substrate binding.</text>
</comment>
<dbReference type="Pfam" id="PF01351">
    <property type="entry name" value="RNase_HII"/>
    <property type="match status" value="1"/>
</dbReference>
<feature type="binding site" evidence="8">
    <location>
        <position position="134"/>
    </location>
    <ligand>
        <name>a divalent metal cation</name>
        <dbReference type="ChEBI" id="CHEBI:60240"/>
    </ligand>
</feature>
<dbReference type="GO" id="GO:0003723">
    <property type="term" value="F:RNA binding"/>
    <property type="evidence" value="ECO:0007669"/>
    <property type="project" value="UniProtKB-UniRule"/>
</dbReference>
<evidence type="ECO:0000256" key="3">
    <source>
        <dbReference type="ARBA" id="ARBA00007058"/>
    </source>
</evidence>
<dbReference type="FunFam" id="3.30.420.10:FF:000016">
    <property type="entry name" value="Ribonuclease"/>
    <property type="match status" value="1"/>
</dbReference>
<name>A0A2T9XYD3_9FUNG</name>
<evidence type="ECO:0000313" key="11">
    <source>
        <dbReference type="EMBL" id="PVU85070.1"/>
    </source>
</evidence>
<dbReference type="AlphaFoldDB" id="A0A2T9XYD3"/>
<feature type="binding site" evidence="8">
    <location>
        <position position="25"/>
    </location>
    <ligand>
        <name>a divalent metal cation</name>
        <dbReference type="ChEBI" id="CHEBI:60240"/>
    </ligand>
</feature>
<dbReference type="PROSITE" id="PS51975">
    <property type="entry name" value="RNASE_H_2"/>
    <property type="match status" value="1"/>
</dbReference>
<dbReference type="InterPro" id="IPR023160">
    <property type="entry name" value="RNase_HII_hlx-loop-hlx_cap_dom"/>
</dbReference>
<gene>
    <name evidence="12" type="ORF">BB559_005536</name>
    <name evidence="11" type="ORF">BB559_007224</name>
</gene>
<comment type="similarity">
    <text evidence="3">Belongs to the RNase HII family. Eukaryotic subfamily.</text>
</comment>